<reference evidence="1" key="1">
    <citation type="journal article" date="2020" name="Stud. Mycol.">
        <title>101 Dothideomycetes genomes: a test case for predicting lifestyles and emergence of pathogens.</title>
        <authorList>
            <person name="Haridas S."/>
            <person name="Albert R."/>
            <person name="Binder M."/>
            <person name="Bloem J."/>
            <person name="Labutti K."/>
            <person name="Salamov A."/>
            <person name="Andreopoulos B."/>
            <person name="Baker S."/>
            <person name="Barry K."/>
            <person name="Bills G."/>
            <person name="Bluhm B."/>
            <person name="Cannon C."/>
            <person name="Castanera R."/>
            <person name="Culley D."/>
            <person name="Daum C."/>
            <person name="Ezra D."/>
            <person name="Gonzalez J."/>
            <person name="Henrissat B."/>
            <person name="Kuo A."/>
            <person name="Liang C."/>
            <person name="Lipzen A."/>
            <person name="Lutzoni F."/>
            <person name="Magnuson J."/>
            <person name="Mondo S."/>
            <person name="Nolan M."/>
            <person name="Ohm R."/>
            <person name="Pangilinan J."/>
            <person name="Park H.-J."/>
            <person name="Ramirez L."/>
            <person name="Alfaro M."/>
            <person name="Sun H."/>
            <person name="Tritt A."/>
            <person name="Yoshinaga Y."/>
            <person name="Zwiers L.-H."/>
            <person name="Turgeon B."/>
            <person name="Goodwin S."/>
            <person name="Spatafora J."/>
            <person name="Crous P."/>
            <person name="Grigoriev I."/>
        </authorList>
    </citation>
    <scope>NUCLEOTIDE SEQUENCE</scope>
    <source>
        <strain evidence="1">ATCC 200398</strain>
    </source>
</reference>
<comment type="caution">
    <text evidence="1">The sequence shown here is derived from an EMBL/GenBank/DDBJ whole genome shotgun (WGS) entry which is preliminary data.</text>
</comment>
<sequence length="285" mass="31689">MDHNSIAGHRLILSRKKGEREVSGAGVLKVGAWHPVAPAKLHICQLRLMHSPFSITKAIFIPPKSMLDEPRVCSSTRTTDLPPTMKSKMGKPFEHKTPSKFSPHPSHLFSSLSHHSHAFIFYSSLLPSPPCHIIWPALVFAHLSLCSHSRVYLCLPRRLTSVLYANSPPPPQYNWMLEIPETDSVAFAPNSRNHHTFSPNSILKCDIPRQAFVPMSNSSCFNVAFSPLISSDSKTAIEIEGPGDHLSKFPSIMPGLACRLHLDFAMVFLPMTFTPLSQDIKARTV</sequence>
<dbReference type="Proteomes" id="UP000799755">
    <property type="component" value="Unassembled WGS sequence"/>
</dbReference>
<dbReference type="EMBL" id="MU003531">
    <property type="protein sequence ID" value="KAF2465231.1"/>
    <property type="molecule type" value="Genomic_DNA"/>
</dbReference>
<proteinExistence type="predicted"/>
<protein>
    <submittedName>
        <fullName evidence="1">Uncharacterized protein</fullName>
    </submittedName>
</protein>
<accession>A0ACB6QGG9</accession>
<gene>
    <name evidence="1" type="ORF">BDR25DRAFT_360868</name>
</gene>
<keyword evidence="2" id="KW-1185">Reference proteome</keyword>
<organism evidence="1 2">
    <name type="scientific">Lindgomyces ingoldianus</name>
    <dbReference type="NCBI Taxonomy" id="673940"/>
    <lineage>
        <taxon>Eukaryota</taxon>
        <taxon>Fungi</taxon>
        <taxon>Dikarya</taxon>
        <taxon>Ascomycota</taxon>
        <taxon>Pezizomycotina</taxon>
        <taxon>Dothideomycetes</taxon>
        <taxon>Pleosporomycetidae</taxon>
        <taxon>Pleosporales</taxon>
        <taxon>Lindgomycetaceae</taxon>
        <taxon>Lindgomyces</taxon>
    </lineage>
</organism>
<evidence type="ECO:0000313" key="1">
    <source>
        <dbReference type="EMBL" id="KAF2465231.1"/>
    </source>
</evidence>
<evidence type="ECO:0000313" key="2">
    <source>
        <dbReference type="Proteomes" id="UP000799755"/>
    </source>
</evidence>
<name>A0ACB6QGG9_9PLEO</name>